<protein>
    <submittedName>
        <fullName evidence="3">DUF1707 domain-containing protein</fullName>
    </submittedName>
</protein>
<accession>A0A5M4F9M7</accession>
<keyword evidence="1" id="KW-0812">Transmembrane</keyword>
<evidence type="ECO:0000313" key="4">
    <source>
        <dbReference type="Proteomes" id="UP000380867"/>
    </source>
</evidence>
<comment type="caution">
    <text evidence="3">The sequence shown here is derived from an EMBL/GenBank/DDBJ whole genome shotgun (WGS) entry which is preliminary data.</text>
</comment>
<dbReference type="AlphaFoldDB" id="A0A5M4F9M7"/>
<name>A0A5M4F9M7_9ACTN</name>
<keyword evidence="1" id="KW-0472">Membrane</keyword>
<gene>
    <name evidence="3" type="ORF">ESP70_019685</name>
</gene>
<proteinExistence type="predicted"/>
<evidence type="ECO:0000256" key="1">
    <source>
        <dbReference type="SAM" id="Phobius"/>
    </source>
</evidence>
<reference evidence="3" key="1">
    <citation type="submission" date="2019-09" db="EMBL/GenBank/DDBJ databases">
        <authorList>
            <person name="Li J."/>
        </authorList>
    </citation>
    <scope>NUCLEOTIDE SEQUENCE [LARGE SCALE GENOMIC DNA]</scope>
    <source>
        <strain evidence="3">JCM 14732</strain>
    </source>
</reference>
<dbReference type="InterPro" id="IPR012551">
    <property type="entry name" value="DUF1707_SHOCT-like"/>
</dbReference>
<keyword evidence="1" id="KW-1133">Transmembrane helix</keyword>
<dbReference type="Proteomes" id="UP000380867">
    <property type="component" value="Unassembled WGS sequence"/>
</dbReference>
<evidence type="ECO:0000313" key="3">
    <source>
        <dbReference type="EMBL" id="KAA1394417.1"/>
    </source>
</evidence>
<feature type="domain" description="DUF1707" evidence="2">
    <location>
        <begin position="170"/>
        <end position="221"/>
    </location>
</feature>
<keyword evidence="4" id="KW-1185">Reference proteome</keyword>
<dbReference type="OrthoDB" id="3534574at2"/>
<evidence type="ECO:0000259" key="2">
    <source>
        <dbReference type="Pfam" id="PF08044"/>
    </source>
</evidence>
<organism evidence="3 4">
    <name type="scientific">Aeromicrobium ginsengisoli</name>
    <dbReference type="NCBI Taxonomy" id="363867"/>
    <lineage>
        <taxon>Bacteria</taxon>
        <taxon>Bacillati</taxon>
        <taxon>Actinomycetota</taxon>
        <taxon>Actinomycetes</taxon>
        <taxon>Propionibacteriales</taxon>
        <taxon>Nocardioidaceae</taxon>
        <taxon>Aeromicrobium</taxon>
    </lineage>
</organism>
<dbReference type="EMBL" id="SDPQ02000004">
    <property type="protein sequence ID" value="KAA1394417.1"/>
    <property type="molecule type" value="Genomic_DNA"/>
</dbReference>
<dbReference type="Pfam" id="PF08044">
    <property type="entry name" value="DUF1707"/>
    <property type="match status" value="1"/>
</dbReference>
<feature type="transmembrane region" description="Helical" evidence="1">
    <location>
        <begin position="251"/>
        <end position="271"/>
    </location>
</feature>
<sequence>MTATTTPRPVEVFHAVSAPSRVRAHCLARSGSSERSMCTSWAMSTPTVDRFLSPATMRSSALERLDATFVVISGAPAVRVVVTTLSGSPGVAVARISVAVRLSPPSSAAVAPEDPAAITVAMSPMAPAVRPIRIRTSVTFRPLVNNARRGQRLRPARSATADIVLDMVSTRASDADRDSCLEDIEAAYADGRINDAERETRTQAALQATTLQQLADLVADLGPAAKLPSKVAAAFKTSSGDASTTRLPRRFLVRLLIALLVPAAIAVVVWISSAGGDDNAPAAPGETTQAPNPKDKLELHTAAGFEQLVALTKAKFGTTIVDSAAIYPDYASIEVVMKDDERRVENWYFAKGFEGDPSKGSRPAGAGSIDLAAVDPTAYARAVKRSPSVLGVEDVTSTYVVIRNSGDEPTFSVYVSNEYSENGYWTFSLDGKELSRYAFE</sequence>